<protein>
    <recommendedName>
        <fullName evidence="1">PsbP C-terminal domain-containing protein</fullName>
    </recommendedName>
</protein>
<evidence type="ECO:0000313" key="2">
    <source>
        <dbReference type="EMBL" id="CAD8672231.1"/>
    </source>
</evidence>
<dbReference type="Gene3D" id="3.40.1000.10">
    <property type="entry name" value="Mog1/PsbP, alpha/beta/alpha sandwich"/>
    <property type="match status" value="1"/>
</dbReference>
<sequence>MSASTLSSVTLAPGCARAQFRQRPSQPVPVQGAPCRQKCQKQRLTVLSHSAPEEQTRERKALEVGRRMSMLTSTAAMSAILSLPRPAMAGDEAGSTYQDPVDQWTMAIPADWEKGFGEADGSSATRRVVAFFPKDSDASINVTVVCTNVSADFTKMGSFGTPYEFGTRLVGSLDRSYVGKKPKFMGGNGAGDGTGQRATLVSTGSTRDMYNIEYTLQKPDEFNRRLYQVVGLSFNGIYNRLYTVTAQVPEEKSGEEVKKVLNTMLASFEMPKAK</sequence>
<dbReference type="InterPro" id="IPR016123">
    <property type="entry name" value="Mog1/PsbP_a/b/a-sand"/>
</dbReference>
<feature type="domain" description="PsbP C-terminal" evidence="1">
    <location>
        <begin position="96"/>
        <end position="269"/>
    </location>
</feature>
<dbReference type="InterPro" id="IPR002683">
    <property type="entry name" value="PsbP_C"/>
</dbReference>
<dbReference type="GO" id="GO:0015979">
    <property type="term" value="P:photosynthesis"/>
    <property type="evidence" value="ECO:0007669"/>
    <property type="project" value="InterPro"/>
</dbReference>
<dbReference type="GO" id="GO:0019898">
    <property type="term" value="C:extrinsic component of membrane"/>
    <property type="evidence" value="ECO:0007669"/>
    <property type="project" value="InterPro"/>
</dbReference>
<dbReference type="EMBL" id="HBFA01022106">
    <property type="protein sequence ID" value="CAD8672231.1"/>
    <property type="molecule type" value="Transcribed_RNA"/>
</dbReference>
<dbReference type="Pfam" id="PF01789">
    <property type="entry name" value="PsbP"/>
    <property type="match status" value="1"/>
</dbReference>
<dbReference type="AlphaFoldDB" id="A0A7S0RBL9"/>
<dbReference type="PANTHER" id="PTHR31407">
    <property type="match status" value="1"/>
</dbReference>
<accession>A0A7S0RBL9</accession>
<dbReference type="SUPFAM" id="SSF55724">
    <property type="entry name" value="Mog1p/PsbP-like"/>
    <property type="match status" value="1"/>
</dbReference>
<name>A0A7S0RBL9_9CHLO</name>
<dbReference type="PANTHER" id="PTHR31407:SF17">
    <property type="entry name" value="PSBP DOMAIN-CONTAINING PROTEIN 3, CHLOROPLASTIC"/>
    <property type="match status" value="1"/>
</dbReference>
<dbReference type="GO" id="GO:0005509">
    <property type="term" value="F:calcium ion binding"/>
    <property type="evidence" value="ECO:0007669"/>
    <property type="project" value="InterPro"/>
</dbReference>
<dbReference type="GO" id="GO:0009654">
    <property type="term" value="C:photosystem II oxygen evolving complex"/>
    <property type="evidence" value="ECO:0007669"/>
    <property type="project" value="InterPro"/>
</dbReference>
<reference evidence="2" key="1">
    <citation type="submission" date="2021-01" db="EMBL/GenBank/DDBJ databases">
        <authorList>
            <person name="Corre E."/>
            <person name="Pelletier E."/>
            <person name="Niang G."/>
            <person name="Scheremetjew M."/>
            <person name="Finn R."/>
            <person name="Kale V."/>
            <person name="Holt S."/>
            <person name="Cochrane G."/>
            <person name="Meng A."/>
            <person name="Brown T."/>
            <person name="Cohen L."/>
        </authorList>
    </citation>
    <scope>NUCLEOTIDE SEQUENCE</scope>
    <source>
        <strain evidence="2">CCMP722</strain>
    </source>
</reference>
<gene>
    <name evidence="2" type="ORF">POBO1169_LOCUS11236</name>
</gene>
<proteinExistence type="predicted"/>
<evidence type="ECO:0000259" key="1">
    <source>
        <dbReference type="Pfam" id="PF01789"/>
    </source>
</evidence>
<organism evidence="2">
    <name type="scientific">Pyramimonas obovata</name>
    <dbReference type="NCBI Taxonomy" id="1411642"/>
    <lineage>
        <taxon>Eukaryota</taxon>
        <taxon>Viridiplantae</taxon>
        <taxon>Chlorophyta</taxon>
        <taxon>Pyramimonadophyceae</taxon>
        <taxon>Pyramimonadales</taxon>
        <taxon>Pyramimonadaceae</taxon>
        <taxon>Pyramimonas</taxon>
        <taxon>Pyramimonas incertae sedis</taxon>
    </lineage>
</organism>